<protein>
    <submittedName>
        <fullName evidence="2">Uncharacterized protein</fullName>
    </submittedName>
</protein>
<gene>
    <name evidence="2" type="ORF">EJ08DRAFT_658936</name>
</gene>
<feature type="region of interest" description="Disordered" evidence="1">
    <location>
        <begin position="1"/>
        <end position="22"/>
    </location>
</feature>
<reference evidence="2" key="1">
    <citation type="journal article" date="2020" name="Stud. Mycol.">
        <title>101 Dothideomycetes genomes: a test case for predicting lifestyles and emergence of pathogens.</title>
        <authorList>
            <person name="Haridas S."/>
            <person name="Albert R."/>
            <person name="Binder M."/>
            <person name="Bloem J."/>
            <person name="Labutti K."/>
            <person name="Salamov A."/>
            <person name="Andreopoulos B."/>
            <person name="Baker S."/>
            <person name="Barry K."/>
            <person name="Bills G."/>
            <person name="Bluhm B."/>
            <person name="Cannon C."/>
            <person name="Castanera R."/>
            <person name="Culley D."/>
            <person name="Daum C."/>
            <person name="Ezra D."/>
            <person name="Gonzalez J."/>
            <person name="Henrissat B."/>
            <person name="Kuo A."/>
            <person name="Liang C."/>
            <person name="Lipzen A."/>
            <person name="Lutzoni F."/>
            <person name="Magnuson J."/>
            <person name="Mondo S."/>
            <person name="Nolan M."/>
            <person name="Ohm R."/>
            <person name="Pangilinan J."/>
            <person name="Park H.-J."/>
            <person name="Ramirez L."/>
            <person name="Alfaro M."/>
            <person name="Sun H."/>
            <person name="Tritt A."/>
            <person name="Yoshinaga Y."/>
            <person name="Zwiers L.-H."/>
            <person name="Turgeon B."/>
            <person name="Goodwin S."/>
            <person name="Spatafora J."/>
            <person name="Crous P."/>
            <person name="Grigoriev I."/>
        </authorList>
    </citation>
    <scope>NUCLEOTIDE SEQUENCE</scope>
    <source>
        <strain evidence="2">CBS 130266</strain>
    </source>
</reference>
<feature type="compositionally biased region" description="Basic and acidic residues" evidence="1">
    <location>
        <begin position="13"/>
        <end position="22"/>
    </location>
</feature>
<dbReference type="EMBL" id="MU007025">
    <property type="protein sequence ID" value="KAF2432600.1"/>
    <property type="molecule type" value="Genomic_DNA"/>
</dbReference>
<accession>A0A9P4NVT3</accession>
<evidence type="ECO:0000256" key="1">
    <source>
        <dbReference type="SAM" id="MobiDB-lite"/>
    </source>
</evidence>
<keyword evidence="3" id="KW-1185">Reference proteome</keyword>
<dbReference type="Proteomes" id="UP000800235">
    <property type="component" value="Unassembled WGS sequence"/>
</dbReference>
<sequence>MAFVTKPMAELPDDYRAPGKPTEDRLTELEIIRGKLAEARERREKVHRRMRLPKESRQFAYKKGLDKPGARYKFDDDKCYWVADCQDGQPLTTPRNNQKDLFDTKLLKNVSRLSSQALGASKNVDAAEAAERVTGMNYWIRLPKYLLLCGLSNFLA</sequence>
<evidence type="ECO:0000313" key="2">
    <source>
        <dbReference type="EMBL" id="KAF2432600.1"/>
    </source>
</evidence>
<name>A0A9P4NVT3_9PEZI</name>
<evidence type="ECO:0000313" key="3">
    <source>
        <dbReference type="Proteomes" id="UP000800235"/>
    </source>
</evidence>
<organism evidence="2 3">
    <name type="scientific">Tothia fuscella</name>
    <dbReference type="NCBI Taxonomy" id="1048955"/>
    <lineage>
        <taxon>Eukaryota</taxon>
        <taxon>Fungi</taxon>
        <taxon>Dikarya</taxon>
        <taxon>Ascomycota</taxon>
        <taxon>Pezizomycotina</taxon>
        <taxon>Dothideomycetes</taxon>
        <taxon>Pleosporomycetidae</taxon>
        <taxon>Venturiales</taxon>
        <taxon>Cylindrosympodiaceae</taxon>
        <taxon>Tothia</taxon>
    </lineage>
</organism>
<proteinExistence type="predicted"/>
<comment type="caution">
    <text evidence="2">The sequence shown here is derived from an EMBL/GenBank/DDBJ whole genome shotgun (WGS) entry which is preliminary data.</text>
</comment>
<dbReference type="AlphaFoldDB" id="A0A9P4NVT3"/>